<dbReference type="Pfam" id="PF00263">
    <property type="entry name" value="Secretin"/>
    <property type="match status" value="1"/>
</dbReference>
<evidence type="ECO:0000256" key="1">
    <source>
        <dbReference type="ARBA" id="ARBA00014124"/>
    </source>
</evidence>
<dbReference type="GO" id="GO:0009306">
    <property type="term" value="P:protein secretion"/>
    <property type="evidence" value="ECO:0007669"/>
    <property type="project" value="InterPro"/>
</dbReference>
<evidence type="ECO:0000256" key="6">
    <source>
        <dbReference type="SAM" id="MobiDB-lite"/>
    </source>
</evidence>
<evidence type="ECO:0000313" key="9">
    <source>
        <dbReference type="EMBL" id="THF64569.1"/>
    </source>
</evidence>
<dbReference type="Pfam" id="PF13629">
    <property type="entry name" value="T2SS-T3SS_pil_N"/>
    <property type="match status" value="1"/>
</dbReference>
<comment type="function">
    <text evidence="3">Required for type IV pilus biogenesis and competence. Could function as a pore for exit of the pilus but also as a channel for entry of heme and antimicrobial agents and uptake of transforming DNA.</text>
</comment>
<comment type="subunit">
    <text evidence="4">Homododecamer. Tetramer of trimer.</text>
</comment>
<dbReference type="InterPro" id="IPR001775">
    <property type="entry name" value="GspD/PilQ"/>
</dbReference>
<proteinExistence type="inferred from homology"/>
<evidence type="ECO:0000259" key="7">
    <source>
        <dbReference type="Pfam" id="PF00263"/>
    </source>
</evidence>
<reference evidence="9 10" key="1">
    <citation type="submission" date="2019-04" db="EMBL/GenBank/DDBJ databases">
        <title>Azoarcus nasutitermitis sp. nov. isolated from termite nest.</title>
        <authorList>
            <person name="Lin S.-Y."/>
            <person name="Hameed A."/>
            <person name="Hsu Y.-H."/>
            <person name="Young C.-C."/>
        </authorList>
    </citation>
    <scope>NUCLEOTIDE SEQUENCE [LARGE SCALE GENOMIC DNA]</scope>
    <source>
        <strain evidence="9 10">CC-YHH838</strain>
    </source>
</reference>
<dbReference type="AlphaFoldDB" id="A0A4V3WBU2"/>
<keyword evidence="10" id="KW-1185">Reference proteome</keyword>
<comment type="similarity">
    <text evidence="5">Belongs to the bacterial secretin family.</text>
</comment>
<protein>
    <recommendedName>
        <fullName evidence="1">Type IV pilus biogenesis and competence protein PilQ</fullName>
    </recommendedName>
</protein>
<dbReference type="InterPro" id="IPR050810">
    <property type="entry name" value="Bact_Secretion_Sys_Channel"/>
</dbReference>
<sequence length="682" mass="73233">MIREIRLAAPRHAKPLAILALTILAPHSDVQAQHGGQEVRRFAESWYSSAPAGAPGPNAPIPIADDQAAIPEIEMFVGETRVFPAPMLARIAVGNGQIMSAASLDDKEVIVFANAAGTSSLFIWNQDGSYQRVKINIVAGDTTRVAREIAAFLSAIPNATASVIGDKVIVEGEELNDHDLAKIDELAKRYPQIVNFTNRAGWDQMVLMDVKVVEFPTNELREIGLKWGPTGGFAIGGMWSPISRRSGNRGYTIDLITGTDNAAPIGSVDDSTSVPLSSGLNVLSVLNMGLNAQLNLLAQDGKASILAEPQLSARNGSTATFLAGGEYPYTVSTINGPTVMFKPYGVKLEITPQVSRHGIIRATIDSEVSAIDTSMSTTAGPGLTSRRTSTEFNVRDGETLVLAGLLNRNNSESIDKLPFLGDLPIIGALFRSKRFQNDETELVVFVTPHVVDSRSPGLVDRVERTTERLERNIGKPAYLNSPHEALPRSTPSPEAAVAEETPPPADAARVENQPPPVNQRVVSDSVVIHELPNRASAILARPRKGSVLVPVSNEVVGGWRQIRLEGGAIGWVADRGLSPTIDTPRTEDMDDLPPARRMAARPVSVPVDGTPPPGAWYRVGTRQNALRVSPDINAEPVAWLAAGSEVEALLQNAVDGWLPVRSGEHRGWIWGQSLQPIHAEVP</sequence>
<dbReference type="PROSITE" id="PS00875">
    <property type="entry name" value="T2SP_D"/>
    <property type="match status" value="1"/>
</dbReference>
<accession>A0A4V3WBU2</accession>
<dbReference type="InterPro" id="IPR004845">
    <property type="entry name" value="T2SS_GspD_CS"/>
</dbReference>
<evidence type="ECO:0000256" key="5">
    <source>
        <dbReference type="RuleBase" id="RU004003"/>
    </source>
</evidence>
<feature type="domain" description="Pilus formation protein N-terminal" evidence="8">
    <location>
        <begin position="72"/>
        <end position="136"/>
    </location>
</feature>
<keyword evidence="2" id="KW-0178">Competence</keyword>
<evidence type="ECO:0000256" key="3">
    <source>
        <dbReference type="ARBA" id="ARBA00024678"/>
    </source>
</evidence>
<dbReference type="EMBL" id="SSOC01000004">
    <property type="protein sequence ID" value="THF64569.1"/>
    <property type="molecule type" value="Genomic_DNA"/>
</dbReference>
<dbReference type="RefSeq" id="WP_136348288.1">
    <property type="nucleotide sequence ID" value="NZ_SSOC01000004.1"/>
</dbReference>
<organism evidence="9 10">
    <name type="scientific">Pseudothauera nasutitermitis</name>
    <dbReference type="NCBI Taxonomy" id="2565930"/>
    <lineage>
        <taxon>Bacteria</taxon>
        <taxon>Pseudomonadati</taxon>
        <taxon>Pseudomonadota</taxon>
        <taxon>Betaproteobacteria</taxon>
        <taxon>Rhodocyclales</taxon>
        <taxon>Zoogloeaceae</taxon>
        <taxon>Pseudothauera</taxon>
    </lineage>
</organism>
<evidence type="ECO:0000256" key="4">
    <source>
        <dbReference type="ARBA" id="ARBA00025897"/>
    </source>
</evidence>
<comment type="caution">
    <text evidence="9">The sequence shown here is derived from an EMBL/GenBank/DDBJ whole genome shotgun (WGS) entry which is preliminary data.</text>
</comment>
<feature type="compositionally biased region" description="Low complexity" evidence="6">
    <location>
        <begin position="491"/>
        <end position="500"/>
    </location>
</feature>
<name>A0A4V3WBU2_9RHOO</name>
<gene>
    <name evidence="9" type="ORF">E6C76_10925</name>
</gene>
<dbReference type="PANTHER" id="PTHR30332:SF17">
    <property type="entry name" value="TYPE IV PILIATION SYSTEM PROTEIN DR_0774-RELATED"/>
    <property type="match status" value="1"/>
</dbReference>
<evidence type="ECO:0000313" key="10">
    <source>
        <dbReference type="Proteomes" id="UP000308430"/>
    </source>
</evidence>
<dbReference type="OrthoDB" id="9775455at2"/>
<dbReference type="Proteomes" id="UP000308430">
    <property type="component" value="Unassembled WGS sequence"/>
</dbReference>
<dbReference type="GO" id="GO:0030420">
    <property type="term" value="P:establishment of competence for transformation"/>
    <property type="evidence" value="ECO:0007669"/>
    <property type="project" value="UniProtKB-KW"/>
</dbReference>
<feature type="domain" description="Type II/III secretion system secretin-like" evidence="7">
    <location>
        <begin position="297"/>
        <end position="452"/>
    </location>
</feature>
<dbReference type="InterPro" id="IPR032789">
    <property type="entry name" value="T2SS-T3SS_pil_N"/>
</dbReference>
<dbReference type="PANTHER" id="PTHR30332">
    <property type="entry name" value="PROBABLE GENERAL SECRETION PATHWAY PROTEIN D"/>
    <property type="match status" value="1"/>
</dbReference>
<evidence type="ECO:0000259" key="8">
    <source>
        <dbReference type="Pfam" id="PF13629"/>
    </source>
</evidence>
<feature type="region of interest" description="Disordered" evidence="6">
    <location>
        <begin position="472"/>
        <end position="517"/>
    </location>
</feature>
<dbReference type="PRINTS" id="PR00811">
    <property type="entry name" value="BCTERIALGSPD"/>
</dbReference>
<dbReference type="GO" id="GO:0015627">
    <property type="term" value="C:type II protein secretion system complex"/>
    <property type="evidence" value="ECO:0007669"/>
    <property type="project" value="TreeGrafter"/>
</dbReference>
<dbReference type="InterPro" id="IPR004846">
    <property type="entry name" value="T2SS/T3SS_dom"/>
</dbReference>
<evidence type="ECO:0000256" key="2">
    <source>
        <dbReference type="ARBA" id="ARBA00023287"/>
    </source>
</evidence>